<dbReference type="Pfam" id="PF01940">
    <property type="entry name" value="DUF92"/>
    <property type="match status" value="1"/>
</dbReference>
<dbReference type="AlphaFoldDB" id="A0A859FE98"/>
<organism evidence="7 8">
    <name type="scientific">Paenalkalicoccus suaedae</name>
    <dbReference type="NCBI Taxonomy" id="2592382"/>
    <lineage>
        <taxon>Bacteria</taxon>
        <taxon>Bacillati</taxon>
        <taxon>Bacillota</taxon>
        <taxon>Bacilli</taxon>
        <taxon>Bacillales</taxon>
        <taxon>Bacillaceae</taxon>
        <taxon>Paenalkalicoccus</taxon>
    </lineage>
</organism>
<feature type="transmembrane region" description="Helical" evidence="6">
    <location>
        <begin position="101"/>
        <end position="121"/>
    </location>
</feature>
<dbReference type="InterPro" id="IPR002794">
    <property type="entry name" value="DUF92_TMEM19"/>
</dbReference>
<evidence type="ECO:0000313" key="7">
    <source>
        <dbReference type="EMBL" id="QKS70914.1"/>
    </source>
</evidence>
<feature type="transmembrane region" description="Helical" evidence="6">
    <location>
        <begin position="232"/>
        <end position="253"/>
    </location>
</feature>
<protein>
    <submittedName>
        <fullName evidence="7">DUF92 domain-containing protein</fullName>
    </submittedName>
</protein>
<keyword evidence="4 6" id="KW-1133">Transmembrane helix</keyword>
<evidence type="ECO:0000256" key="2">
    <source>
        <dbReference type="ARBA" id="ARBA00009012"/>
    </source>
</evidence>
<comment type="similarity">
    <text evidence="2">Belongs to the TMEM19 family.</text>
</comment>
<dbReference type="GO" id="GO:0016020">
    <property type="term" value="C:membrane"/>
    <property type="evidence" value="ECO:0007669"/>
    <property type="project" value="UniProtKB-SubCell"/>
</dbReference>
<dbReference type="EMBL" id="CP041372">
    <property type="protein sequence ID" value="QKS70914.1"/>
    <property type="molecule type" value="Genomic_DNA"/>
</dbReference>
<reference evidence="8" key="1">
    <citation type="submission" date="2019-07" db="EMBL/GenBank/DDBJ databases">
        <title>Bacillus alkalisoli sp. nov. isolated from saline soil.</title>
        <authorList>
            <person name="Sun J.-Q."/>
            <person name="Xu L."/>
        </authorList>
    </citation>
    <scope>NUCLEOTIDE SEQUENCE [LARGE SCALE GENOMIC DNA]</scope>
    <source>
        <strain evidence="8">M4U3P1</strain>
    </source>
</reference>
<dbReference type="PANTHER" id="PTHR13353:SF5">
    <property type="entry name" value="TRANSMEMBRANE PROTEIN 19"/>
    <property type="match status" value="1"/>
</dbReference>
<accession>A0A859FE98</accession>
<comment type="subcellular location">
    <subcellularLocation>
        <location evidence="1">Membrane</location>
        <topology evidence="1">Multi-pass membrane protein</topology>
    </subcellularLocation>
</comment>
<feature type="transmembrane region" description="Helical" evidence="6">
    <location>
        <begin position="142"/>
        <end position="169"/>
    </location>
</feature>
<dbReference type="KEGG" id="psua:FLK61_29770"/>
<sequence length="255" mass="27525">MMLLAVGIILLAYLGYKLQALSQSGAGMAVLVGFGVLIGFQLNGLLVLAAFFFSALVLSKVFRSTTEEVKGDRRDWVQVFVNGGMGSILGVLYYATGEAIFSILFVISFAVATSDTWASTIEKAIGKNPIHLRTLKPMTSRISGGVTVIGTIAALLGAAFIASLGMILFDYEVTLFVWVILIGFIGQFIDSILGAFIQATYQCPMCKKTTERTTCHVQTELVQGHRYITNDIVNLLSIAITVALSAILINLYFLS</sequence>
<feature type="transmembrane region" description="Helical" evidence="6">
    <location>
        <begin position="175"/>
        <end position="197"/>
    </location>
</feature>
<gene>
    <name evidence="7" type="ORF">FLK61_29770</name>
</gene>
<dbReference type="PANTHER" id="PTHR13353">
    <property type="entry name" value="TRANSMEMBRANE PROTEIN 19"/>
    <property type="match status" value="1"/>
</dbReference>
<feature type="transmembrane region" description="Helical" evidence="6">
    <location>
        <begin position="79"/>
        <end position="95"/>
    </location>
</feature>
<evidence type="ECO:0000256" key="5">
    <source>
        <dbReference type="ARBA" id="ARBA00023136"/>
    </source>
</evidence>
<evidence type="ECO:0000256" key="6">
    <source>
        <dbReference type="SAM" id="Phobius"/>
    </source>
</evidence>
<keyword evidence="5 6" id="KW-0472">Membrane</keyword>
<keyword evidence="3 6" id="KW-0812">Transmembrane</keyword>
<evidence type="ECO:0000256" key="4">
    <source>
        <dbReference type="ARBA" id="ARBA00022989"/>
    </source>
</evidence>
<evidence type="ECO:0000313" key="8">
    <source>
        <dbReference type="Proteomes" id="UP000318138"/>
    </source>
</evidence>
<evidence type="ECO:0000256" key="1">
    <source>
        <dbReference type="ARBA" id="ARBA00004141"/>
    </source>
</evidence>
<proteinExistence type="inferred from homology"/>
<dbReference type="RefSeq" id="WP_176008951.1">
    <property type="nucleotide sequence ID" value="NZ_CP041372.2"/>
</dbReference>
<feature type="transmembrane region" description="Helical" evidence="6">
    <location>
        <begin position="32"/>
        <end position="58"/>
    </location>
</feature>
<name>A0A859FE98_9BACI</name>
<keyword evidence="8" id="KW-1185">Reference proteome</keyword>
<evidence type="ECO:0000256" key="3">
    <source>
        <dbReference type="ARBA" id="ARBA00022692"/>
    </source>
</evidence>
<dbReference type="Proteomes" id="UP000318138">
    <property type="component" value="Chromosome"/>
</dbReference>